<dbReference type="Gene3D" id="3.40.630.10">
    <property type="entry name" value="Zn peptidases"/>
    <property type="match status" value="1"/>
</dbReference>
<evidence type="ECO:0000313" key="1">
    <source>
        <dbReference type="EMBL" id="PNR26458.1"/>
    </source>
</evidence>
<dbReference type="AlphaFoldDB" id="A0A2K1IB13"/>
<dbReference type="SUPFAM" id="SSF49464">
    <property type="entry name" value="Carboxypeptidase regulatory domain-like"/>
    <property type="match status" value="1"/>
</dbReference>
<dbReference type="Gramene" id="Pp3c27_7150V3.1">
    <property type="protein sequence ID" value="Pp3c27_7150V3.1"/>
    <property type="gene ID" value="Pp3c27_7150"/>
</dbReference>
<dbReference type="OrthoDB" id="10249045at2759"/>
<reference evidence="1 3" key="2">
    <citation type="journal article" date="2018" name="Plant J.">
        <title>The Physcomitrella patens chromosome-scale assembly reveals moss genome structure and evolution.</title>
        <authorList>
            <person name="Lang D."/>
            <person name="Ullrich K.K."/>
            <person name="Murat F."/>
            <person name="Fuchs J."/>
            <person name="Jenkins J."/>
            <person name="Haas F.B."/>
            <person name="Piednoel M."/>
            <person name="Gundlach H."/>
            <person name="Van Bel M."/>
            <person name="Meyberg R."/>
            <person name="Vives C."/>
            <person name="Morata J."/>
            <person name="Symeonidi A."/>
            <person name="Hiss M."/>
            <person name="Muchero W."/>
            <person name="Kamisugi Y."/>
            <person name="Saleh O."/>
            <person name="Blanc G."/>
            <person name="Decker E.L."/>
            <person name="van Gessel N."/>
            <person name="Grimwood J."/>
            <person name="Hayes R.D."/>
            <person name="Graham S.W."/>
            <person name="Gunter L.E."/>
            <person name="McDaniel S.F."/>
            <person name="Hoernstein S.N.W."/>
            <person name="Larsson A."/>
            <person name="Li F.W."/>
            <person name="Perroud P.F."/>
            <person name="Phillips J."/>
            <person name="Ranjan P."/>
            <person name="Rokshar D.S."/>
            <person name="Rothfels C.J."/>
            <person name="Schneider L."/>
            <person name="Shu S."/>
            <person name="Stevenson D.W."/>
            <person name="Thummler F."/>
            <person name="Tillich M."/>
            <person name="Villarreal Aguilar J.C."/>
            <person name="Widiez T."/>
            <person name="Wong G.K."/>
            <person name="Wymore A."/>
            <person name="Zhang Y."/>
            <person name="Zimmer A.D."/>
            <person name="Quatrano R.S."/>
            <person name="Mayer K.F.X."/>
            <person name="Goodstein D."/>
            <person name="Casacuberta J.M."/>
            <person name="Vandepoele K."/>
            <person name="Reski R."/>
            <person name="Cuming A.C."/>
            <person name="Tuskan G.A."/>
            <person name="Maumus F."/>
            <person name="Salse J."/>
            <person name="Schmutz J."/>
            <person name="Rensing S.A."/>
        </authorList>
    </citation>
    <scope>NUCLEOTIDE SEQUENCE [LARGE SCALE GENOMIC DNA]</scope>
    <source>
        <strain evidence="2 3">cv. Gransden 2004</strain>
    </source>
</reference>
<dbReference type="STRING" id="3218.A0A2K1IB13"/>
<proteinExistence type="predicted"/>
<organism evidence="1">
    <name type="scientific">Physcomitrium patens</name>
    <name type="common">Spreading-leaved earth moss</name>
    <name type="synonym">Physcomitrella patens</name>
    <dbReference type="NCBI Taxonomy" id="3218"/>
    <lineage>
        <taxon>Eukaryota</taxon>
        <taxon>Viridiplantae</taxon>
        <taxon>Streptophyta</taxon>
        <taxon>Embryophyta</taxon>
        <taxon>Bryophyta</taxon>
        <taxon>Bryophytina</taxon>
        <taxon>Bryopsida</taxon>
        <taxon>Funariidae</taxon>
        <taxon>Funariales</taxon>
        <taxon>Funariaceae</taxon>
        <taxon>Physcomitrium</taxon>
    </lineage>
</organism>
<accession>A0A2K1IB13</accession>
<dbReference type="PANTHER" id="PTHR11532">
    <property type="entry name" value="PROTEASE M14 CARBOXYPEPTIDASE"/>
    <property type="match status" value="1"/>
</dbReference>
<dbReference type="InterPro" id="IPR008969">
    <property type="entry name" value="CarboxyPept-like_regulatory"/>
</dbReference>
<name>A0A2K1IB13_PHYPA</name>
<dbReference type="SUPFAM" id="SSF53187">
    <property type="entry name" value="Zn-dependent exopeptidases"/>
    <property type="match status" value="1"/>
</dbReference>
<evidence type="ECO:0000313" key="2">
    <source>
        <dbReference type="EnsemblPlants" id="Pp3c27_7150V3.1"/>
    </source>
</evidence>
<dbReference type="InterPro" id="IPR050753">
    <property type="entry name" value="Peptidase_M14_domain"/>
</dbReference>
<dbReference type="Proteomes" id="UP000006727">
    <property type="component" value="Chromosome 27"/>
</dbReference>
<keyword evidence="3" id="KW-1185">Reference proteome</keyword>
<dbReference type="EMBL" id="ABEU02000027">
    <property type="protein sequence ID" value="PNR26458.1"/>
    <property type="molecule type" value="Genomic_DNA"/>
</dbReference>
<protein>
    <submittedName>
        <fullName evidence="1 2">Uncharacterized protein</fullName>
    </submittedName>
</protein>
<gene>
    <name evidence="2" type="primary">LOC112278403</name>
    <name evidence="1" type="ORF">PHYPA_031033</name>
</gene>
<reference evidence="1 3" key="1">
    <citation type="journal article" date="2008" name="Science">
        <title>The Physcomitrella genome reveals evolutionary insights into the conquest of land by plants.</title>
        <authorList>
            <person name="Rensing S."/>
            <person name="Lang D."/>
            <person name="Zimmer A."/>
            <person name="Terry A."/>
            <person name="Salamov A."/>
            <person name="Shapiro H."/>
            <person name="Nishiyama T."/>
            <person name="Perroud P.-F."/>
            <person name="Lindquist E."/>
            <person name="Kamisugi Y."/>
            <person name="Tanahashi T."/>
            <person name="Sakakibara K."/>
            <person name="Fujita T."/>
            <person name="Oishi K."/>
            <person name="Shin-I T."/>
            <person name="Kuroki Y."/>
            <person name="Toyoda A."/>
            <person name="Suzuki Y."/>
            <person name="Hashimoto A."/>
            <person name="Yamaguchi K."/>
            <person name="Sugano A."/>
            <person name="Kohara Y."/>
            <person name="Fujiyama A."/>
            <person name="Anterola A."/>
            <person name="Aoki S."/>
            <person name="Ashton N."/>
            <person name="Barbazuk W.B."/>
            <person name="Barker E."/>
            <person name="Bennetzen J."/>
            <person name="Bezanilla M."/>
            <person name="Blankenship R."/>
            <person name="Cho S.H."/>
            <person name="Dutcher S."/>
            <person name="Estelle M."/>
            <person name="Fawcett J.A."/>
            <person name="Gundlach H."/>
            <person name="Hanada K."/>
            <person name="Heyl A."/>
            <person name="Hicks K.A."/>
            <person name="Hugh J."/>
            <person name="Lohr M."/>
            <person name="Mayer K."/>
            <person name="Melkozernov A."/>
            <person name="Murata T."/>
            <person name="Nelson D."/>
            <person name="Pils B."/>
            <person name="Prigge M."/>
            <person name="Reiss B."/>
            <person name="Renner T."/>
            <person name="Rombauts S."/>
            <person name="Rushton P."/>
            <person name="Sanderfoot A."/>
            <person name="Schween G."/>
            <person name="Shiu S.-H."/>
            <person name="Stueber K."/>
            <person name="Theodoulou F.L."/>
            <person name="Tu H."/>
            <person name="Van de Peer Y."/>
            <person name="Verrier P.J."/>
            <person name="Waters E."/>
            <person name="Wood A."/>
            <person name="Yang L."/>
            <person name="Cove D."/>
            <person name="Cuming A."/>
            <person name="Hasebe M."/>
            <person name="Lucas S."/>
            <person name="Mishler D.B."/>
            <person name="Reski R."/>
            <person name="Grigoriev I."/>
            <person name="Quatrano R.S."/>
            <person name="Boore J.L."/>
        </authorList>
    </citation>
    <scope>NUCLEOTIDE SEQUENCE [LARGE SCALE GENOMIC DNA]</scope>
    <source>
        <strain evidence="2 3">cv. Gransden 2004</strain>
    </source>
</reference>
<dbReference type="PANTHER" id="PTHR11532:SF57">
    <property type="entry name" value="CARBOXYPEPTIDASE D, B"/>
    <property type="match status" value="1"/>
</dbReference>
<sequence length="291" mass="32349">MQHGRSFSASTKVEATTPSNASVEAHCKSNLELEVVLKNFTRRCRHISRLYTIGNSTLGLLLTNLESLSLNLHIRMWETSMETSLLGERWCFCFRIGSAITIKRIPRPLIVDKIHLHLFPSRNSDGFAVAKPGPTRNNAHNVYLNRDFPDQIFRVWNDHRKSMPELVAATVTSGVHGCVMSLKEGRPVAATNDITGVSHSMKASTRFGDYYRLLVRGQVYGVTASAPVYYNRTTSIFLPNHVPVTLDFILDPLATTVDAALIRGHGLFDKGKPRTTISPAPQEKCFGKGTV</sequence>
<evidence type="ECO:0000313" key="3">
    <source>
        <dbReference type="Proteomes" id="UP000006727"/>
    </source>
</evidence>
<dbReference type="CDD" id="cd11308">
    <property type="entry name" value="Peptidase_M14NE-CP-C_like"/>
    <property type="match status" value="1"/>
</dbReference>
<dbReference type="EnsemblPlants" id="Pp3c27_7150V3.1">
    <property type="protein sequence ID" value="Pp3c27_7150V3.1"/>
    <property type="gene ID" value="Pp3c27_7150"/>
</dbReference>
<reference evidence="2" key="3">
    <citation type="submission" date="2020-12" db="UniProtKB">
        <authorList>
            <consortium name="EnsemblPlants"/>
        </authorList>
    </citation>
    <scope>IDENTIFICATION</scope>
</reference>
<dbReference type="Gene3D" id="2.60.40.1120">
    <property type="entry name" value="Carboxypeptidase-like, regulatory domain"/>
    <property type="match status" value="1"/>
</dbReference>